<dbReference type="Pfam" id="PF00520">
    <property type="entry name" value="Ion_trans"/>
    <property type="match status" value="4"/>
</dbReference>
<feature type="domain" description="Ion transport" evidence="8">
    <location>
        <begin position="405"/>
        <end position="463"/>
    </location>
</feature>
<dbReference type="SUPFAM" id="SSF81324">
    <property type="entry name" value="Voltage-gated potassium channels"/>
    <property type="match status" value="3"/>
</dbReference>
<feature type="transmembrane region" description="Helical" evidence="7">
    <location>
        <begin position="95"/>
        <end position="118"/>
    </location>
</feature>
<dbReference type="OrthoDB" id="416585at2759"/>
<comment type="subcellular location">
    <subcellularLocation>
        <location evidence="1">Membrane</location>
        <topology evidence="1">Multi-pass membrane protein</topology>
    </subcellularLocation>
</comment>
<dbReference type="FunFam" id="1.10.287.70:FF:000053">
    <property type="entry name" value="Voltage-dependent T-type calcium channel subunit alpha"/>
    <property type="match status" value="1"/>
</dbReference>
<feature type="compositionally biased region" description="Polar residues" evidence="6">
    <location>
        <begin position="1302"/>
        <end position="1321"/>
    </location>
</feature>
<evidence type="ECO:0000313" key="9">
    <source>
        <dbReference type="EMBL" id="GCC30245.1"/>
    </source>
</evidence>
<feature type="region of interest" description="Disordered" evidence="6">
    <location>
        <begin position="958"/>
        <end position="988"/>
    </location>
</feature>
<proteinExistence type="predicted"/>
<evidence type="ECO:0000256" key="3">
    <source>
        <dbReference type="ARBA" id="ARBA00022989"/>
    </source>
</evidence>
<feature type="compositionally biased region" description="Polar residues" evidence="6">
    <location>
        <begin position="1182"/>
        <end position="1191"/>
    </location>
</feature>
<evidence type="ECO:0000256" key="6">
    <source>
        <dbReference type="SAM" id="MobiDB-lite"/>
    </source>
</evidence>
<dbReference type="PANTHER" id="PTHR10037">
    <property type="entry name" value="VOLTAGE-GATED CATION CHANNEL CALCIUM AND SODIUM"/>
    <property type="match status" value="1"/>
</dbReference>
<dbReference type="FunFam" id="1.10.287.70:FF:000018">
    <property type="entry name" value="Voltage-dependent T-type calcium channel subunit alpha"/>
    <property type="match status" value="1"/>
</dbReference>
<feature type="transmembrane region" description="Helical" evidence="7">
    <location>
        <begin position="676"/>
        <end position="693"/>
    </location>
</feature>
<feature type="transmembrane region" description="Helical" evidence="7">
    <location>
        <begin position="713"/>
        <end position="732"/>
    </location>
</feature>
<feature type="compositionally biased region" description="Basic and acidic residues" evidence="6">
    <location>
        <begin position="969"/>
        <end position="979"/>
    </location>
</feature>
<feature type="compositionally biased region" description="Low complexity" evidence="6">
    <location>
        <begin position="230"/>
        <end position="244"/>
    </location>
</feature>
<dbReference type="InterPro" id="IPR027359">
    <property type="entry name" value="Volt_channel_dom_sf"/>
</dbReference>
<gene>
    <name evidence="9" type="ORF">chiPu_0008693</name>
</gene>
<dbReference type="EMBL" id="BEZZ01000293">
    <property type="protein sequence ID" value="GCC30245.1"/>
    <property type="molecule type" value="Genomic_DNA"/>
</dbReference>
<evidence type="ECO:0000256" key="1">
    <source>
        <dbReference type="ARBA" id="ARBA00004141"/>
    </source>
</evidence>
<dbReference type="GO" id="GO:0005248">
    <property type="term" value="F:voltage-gated sodium channel activity"/>
    <property type="evidence" value="ECO:0007669"/>
    <property type="project" value="TreeGrafter"/>
</dbReference>
<feature type="compositionally biased region" description="Polar residues" evidence="6">
    <location>
        <begin position="172"/>
        <end position="186"/>
    </location>
</feature>
<organism evidence="9 10">
    <name type="scientific">Chiloscyllium punctatum</name>
    <name type="common">Brownbanded bambooshark</name>
    <name type="synonym">Hemiscyllium punctatum</name>
    <dbReference type="NCBI Taxonomy" id="137246"/>
    <lineage>
        <taxon>Eukaryota</taxon>
        <taxon>Metazoa</taxon>
        <taxon>Chordata</taxon>
        <taxon>Craniata</taxon>
        <taxon>Vertebrata</taxon>
        <taxon>Chondrichthyes</taxon>
        <taxon>Elasmobranchii</taxon>
        <taxon>Galeomorphii</taxon>
        <taxon>Galeoidea</taxon>
        <taxon>Orectolobiformes</taxon>
        <taxon>Hemiscylliidae</taxon>
        <taxon>Chiloscyllium</taxon>
    </lineage>
</organism>
<feature type="region of interest" description="Disordered" evidence="6">
    <location>
        <begin position="849"/>
        <end position="879"/>
    </location>
</feature>
<feature type="transmembrane region" description="Helical" evidence="7">
    <location>
        <begin position="18"/>
        <end position="40"/>
    </location>
</feature>
<dbReference type="GO" id="GO:0008332">
    <property type="term" value="F:low voltage-gated calcium channel activity"/>
    <property type="evidence" value="ECO:0007669"/>
    <property type="project" value="TreeGrafter"/>
</dbReference>
<name>A0A401SIS8_CHIPU</name>
<feature type="domain" description="Ion transport" evidence="8">
    <location>
        <begin position="2"/>
        <end position="124"/>
    </location>
</feature>
<feature type="transmembrane region" description="Helical" evidence="7">
    <location>
        <begin position="791"/>
        <end position="813"/>
    </location>
</feature>
<dbReference type="GO" id="GO:0001518">
    <property type="term" value="C:voltage-gated sodium channel complex"/>
    <property type="evidence" value="ECO:0007669"/>
    <property type="project" value="TreeGrafter"/>
</dbReference>
<feature type="region of interest" description="Disordered" evidence="6">
    <location>
        <begin position="1299"/>
        <end position="1321"/>
    </location>
</feature>
<dbReference type="Proteomes" id="UP000287033">
    <property type="component" value="Unassembled WGS sequence"/>
</dbReference>
<keyword evidence="2 7" id="KW-0812">Transmembrane</keyword>
<dbReference type="Gene3D" id="1.10.287.70">
    <property type="match status" value="3"/>
</dbReference>
<accession>A0A401SIS8</accession>
<feature type="region of interest" description="Disordered" evidence="6">
    <location>
        <begin position="170"/>
        <end position="202"/>
    </location>
</feature>
<feature type="transmembrane region" description="Helical" evidence="7">
    <location>
        <begin position="597"/>
        <end position="620"/>
    </location>
</feature>
<comment type="caution">
    <text evidence="9">The sequence shown here is derived from an EMBL/GenBank/DDBJ whole genome shotgun (WGS) entry which is preliminary data.</text>
</comment>
<evidence type="ECO:0000256" key="2">
    <source>
        <dbReference type="ARBA" id="ARBA00022692"/>
    </source>
</evidence>
<feature type="domain" description="Ion transport" evidence="8">
    <location>
        <begin position="676"/>
        <end position="739"/>
    </location>
</feature>
<dbReference type="STRING" id="137246.A0A401SIS8"/>
<feature type="compositionally biased region" description="Low complexity" evidence="6">
    <location>
        <begin position="1167"/>
        <end position="1180"/>
    </location>
</feature>
<keyword evidence="4 7" id="KW-0472">Membrane</keyword>
<evidence type="ECO:0000256" key="7">
    <source>
        <dbReference type="SAM" id="Phobius"/>
    </source>
</evidence>
<evidence type="ECO:0000256" key="5">
    <source>
        <dbReference type="SAM" id="Coils"/>
    </source>
</evidence>
<reference evidence="9 10" key="1">
    <citation type="journal article" date="2018" name="Nat. Ecol. Evol.">
        <title>Shark genomes provide insights into elasmobranch evolution and the origin of vertebrates.</title>
        <authorList>
            <person name="Hara Y"/>
            <person name="Yamaguchi K"/>
            <person name="Onimaru K"/>
            <person name="Kadota M"/>
            <person name="Koyanagi M"/>
            <person name="Keeley SD"/>
            <person name="Tatsumi K"/>
            <person name="Tanaka K"/>
            <person name="Motone F"/>
            <person name="Kageyama Y"/>
            <person name="Nozu R"/>
            <person name="Adachi N"/>
            <person name="Nishimura O"/>
            <person name="Nakagawa R"/>
            <person name="Tanegashima C"/>
            <person name="Kiyatake I"/>
            <person name="Matsumoto R"/>
            <person name="Murakumo K"/>
            <person name="Nishida K"/>
            <person name="Terakita A"/>
            <person name="Kuratani S"/>
            <person name="Sato K"/>
            <person name="Hyodo S Kuraku.S."/>
        </authorList>
    </citation>
    <scope>NUCLEOTIDE SEQUENCE [LARGE SCALE GENOMIC DNA]</scope>
</reference>
<evidence type="ECO:0000313" key="10">
    <source>
        <dbReference type="Proteomes" id="UP000287033"/>
    </source>
</evidence>
<feature type="domain" description="Ion transport" evidence="8">
    <location>
        <begin position="473"/>
        <end position="630"/>
    </location>
</feature>
<keyword evidence="10" id="KW-1185">Reference proteome</keyword>
<dbReference type="GO" id="GO:0070509">
    <property type="term" value="P:calcium ion import"/>
    <property type="evidence" value="ECO:0007669"/>
    <property type="project" value="TreeGrafter"/>
</dbReference>
<keyword evidence="3 7" id="KW-1133">Transmembrane helix</keyword>
<evidence type="ECO:0000256" key="4">
    <source>
        <dbReference type="ARBA" id="ARBA00023136"/>
    </source>
</evidence>
<dbReference type="PANTHER" id="PTHR10037:SF209">
    <property type="entry name" value="VOLTAGE-DEPENDENT T-TYPE CALCIUM CHANNEL SUBUNIT ALPHA"/>
    <property type="match status" value="1"/>
</dbReference>
<dbReference type="GO" id="GO:0086010">
    <property type="term" value="P:membrane depolarization during action potential"/>
    <property type="evidence" value="ECO:0007669"/>
    <property type="project" value="TreeGrafter"/>
</dbReference>
<feature type="region of interest" description="Disordered" evidence="6">
    <location>
        <begin position="230"/>
        <end position="299"/>
    </location>
</feature>
<dbReference type="OMA" id="HENGNTR"/>
<dbReference type="InterPro" id="IPR043203">
    <property type="entry name" value="VGCC_Ca_Na"/>
</dbReference>
<feature type="transmembrane region" description="Helical" evidence="7">
    <location>
        <begin position="407"/>
        <end position="425"/>
    </location>
</feature>
<dbReference type="Gene3D" id="1.20.120.350">
    <property type="entry name" value="Voltage-gated potassium channels. Chain C"/>
    <property type="match status" value="2"/>
</dbReference>
<feature type="transmembrane region" description="Helical" evidence="7">
    <location>
        <begin position="498"/>
        <end position="517"/>
    </location>
</feature>
<feature type="compositionally biased region" description="Low complexity" evidence="6">
    <location>
        <begin position="849"/>
        <end position="860"/>
    </location>
</feature>
<keyword evidence="5" id="KW-0175">Coiled coil</keyword>
<feature type="coiled-coil region" evidence="5">
    <location>
        <begin position="629"/>
        <end position="656"/>
    </location>
</feature>
<feature type="compositionally biased region" description="Low complexity" evidence="6">
    <location>
        <begin position="1207"/>
        <end position="1225"/>
    </location>
</feature>
<dbReference type="GO" id="GO:0043005">
    <property type="term" value="C:neuron projection"/>
    <property type="evidence" value="ECO:0007669"/>
    <property type="project" value="TreeGrafter"/>
</dbReference>
<feature type="transmembrane region" description="Helical" evidence="7">
    <location>
        <begin position="437"/>
        <end position="457"/>
    </location>
</feature>
<protein>
    <recommendedName>
        <fullName evidence="8">Ion transport domain-containing protein</fullName>
    </recommendedName>
</protein>
<feature type="region of interest" description="Disordered" evidence="6">
    <location>
        <begin position="1167"/>
        <end position="1245"/>
    </location>
</feature>
<dbReference type="GO" id="GO:0045956">
    <property type="term" value="P:positive regulation of calcium ion-dependent exocytosis"/>
    <property type="evidence" value="ECO:0007669"/>
    <property type="project" value="TreeGrafter"/>
</dbReference>
<sequence>MPALRRQLVVLMKTMDNVATFCMLLMLFIFIFSILGMHIFGCKFSLKTDGGDTVPDRKNFDSLLWAIVTVFQILTQEDWNVVLYNGMASTSPWAALYFVALMTFGNYVLFNLLVAILVEGFQAEGDANKSDSEEEQTSTNLEDYEKIKEMHYLSELKACSIAMTPNGHLDLSPQNTSVGSRSSLQPENPYIPTGSRRSSVTSLTRVNFDQKSLSSHRSSHYVPWGAGSNWGSRRTSWSSVGRSSSLKHKPLSGEHEALLAGNRRRICSTSDDPSDAQPEEATSSNPLHRRALSLDTKGSGDLPELLQVPAVQPVPRKNSIATVTMDHRDCNGKGPHIVKEIFPKMNNRKEPGVYEEEIDYSLWFRIQKMVEIYKPDWCDTRADWSVYLFSPQNRFRLMCQMIIAHKLFDYVVLAFIFLNCITVALERPEIDQGSTERIFLSVSNYFFTAIFVAEMTLKVRGSREEWDFFFGNRVISRAPGLKLVVETLISSLKPIGNIVLICCAFFIIFGILGVQLFKGKFYYCQGHDTRNVTNRSDCLLANYRWIHHKYNFDNLGQALMSLFVLASKDGWVNIMYHGLDAVSIDQQPIINHNPWMLLYFISFLLIVSFFVLNMFVGVVVENFHKCRQHQEAEEARRREEKRLQRLEKKRRKAQRLPYYAAYSPVRLFIHTMCTSHYLDLFITFTICINVVTMSLEHYNQPKSLEVSLKYCNYMFTTVFVLEAALKLIAFGLRRFFKDSAKIAEDGHRNEGPPGHRSTGPASVFVFDQDTLRDCSNDDRGCFSNLQLISPLYFVSFVLTAQFVLINVVVAVLMKHLDDSNKEAQEDAELDAEIEMELAQGFCCQLAGPSAPGGSAGSDNGPKGHKKKAERPDPGKHISPAQENLWLDSVSLIIRDTFENELLMIDNLSGSIFNHYTSSPICRNCHHDKQEVHLAETEAFSLTSELLSDKSSSVVLADDLSSDDSVPHLTTREGDEKEGTNKPGVHENGNTRILTVKETAIYRTNSLPNNSYTLQVENSDLGQTVAETQPEPMEQIAVAPRQASSSSSCLQFQTELFHPARRSPAEQADSTQRAKVASSSSWALLQSPNMAWSLQRQVAISETSLSDGSVDSLQTTLENSLRLAVSPQCTLALPMVCTALSAQRNTPSITPPLRINAFQHRTSRGLQMMRGRQRSQSSGGSTSPGCTYQDSMDPSDEEGISHSLRANSEQSETLSSLSLSSLFSPSRSPPTPIKKCNSTGTLDTVSKGRDTKQFYTVDQQGFLTAPSWVADFCRNNHPASGLGGQGADQGTDTEDIKIAHVRPSSQIQTGPEYNATMQRKKR</sequence>
<dbReference type="InterPro" id="IPR005821">
    <property type="entry name" value="Ion_trans_dom"/>
</dbReference>
<evidence type="ECO:0000259" key="8">
    <source>
        <dbReference type="Pfam" id="PF00520"/>
    </source>
</evidence>